<reference evidence="10" key="1">
    <citation type="submission" date="2023-10" db="EMBL/GenBank/DDBJ databases">
        <authorList>
            <person name="Chen Y."/>
            <person name="Shah S."/>
            <person name="Dougan E. K."/>
            <person name="Thang M."/>
            <person name="Chan C."/>
        </authorList>
    </citation>
    <scope>NUCLEOTIDE SEQUENCE [LARGE SCALE GENOMIC DNA]</scope>
</reference>
<feature type="region of interest" description="Disordered" evidence="9">
    <location>
        <begin position="516"/>
        <end position="549"/>
    </location>
</feature>
<evidence type="ECO:0008006" key="12">
    <source>
        <dbReference type="Google" id="ProtNLM"/>
    </source>
</evidence>
<keyword evidence="7" id="KW-0326">Glycosidase</keyword>
<feature type="compositionally biased region" description="Low complexity" evidence="9">
    <location>
        <begin position="563"/>
        <end position="574"/>
    </location>
</feature>
<evidence type="ECO:0000256" key="3">
    <source>
        <dbReference type="ARBA" id="ARBA00022729"/>
    </source>
</evidence>
<evidence type="ECO:0000256" key="5">
    <source>
        <dbReference type="ARBA" id="ARBA00023180"/>
    </source>
</evidence>
<dbReference type="Gene3D" id="3.20.20.80">
    <property type="entry name" value="Glycosidases"/>
    <property type="match status" value="1"/>
</dbReference>
<sequence>MSRADVALTRAEVALARRSVRKHVLKGGGPLRRRHGAADPLHSALAKSMSRRAATRALEALRAASASAAHAVAAAARPAVLQANGTRRPFALATRPRLWRSFRSTTKAGLERRTVTSPFSRLCRAEAMRTLFLELAGRRSVLPPQERTRLRLEARLAAVRAEMYGDLCSMKAGPGAEGWDRGPGSRAGAAAGAGAVEAPRRWRGVNVSSWLLWEPGPADKSWLVASLGPGERPEDEWGLCERLVEKHGREAAERMVQRYRSERVTRADFAAMKKLGLNAVRVPFGYWALRPRPGEPFFGGCAEFLDDALAWGEELGLSVVLCLHAAVGFQSQDPPCGRANRAWRPCRFDVDATVDVMRDVALRFGGHPALGGICVLNEPSGDIPPRTMNRYFQEVYSALRTDCRLPASVQIMLPVFHHDFRHFRGRYTEDQGYVNVLFDVHVYQVFGEPYAGWHRMSLAQNLRHADALSSTHDVRAIADCGERVVVTEFSLALPKWRTKTTTYLEYAGRCRRRRGPCSCAASRRGSSARSRGTRRAASSGRGRTTPARSGACWRAAPAAGCRRGPRAARAAPRRWPTPPHRSPARRPRTASGRLCAWTRARTSSVPTWTPRAEGSRVVAAAPWLPRARLHDMLSVCPPFLNFSIAAEQEGGTWSFMAFLSAVFFWPGLVQTEGMTNAPMPPPTHACQSCQPCKIDRGLVYNWDAFRYLWRR</sequence>
<dbReference type="SUPFAM" id="SSF51445">
    <property type="entry name" value="(Trans)glycosidases"/>
    <property type="match status" value="1"/>
</dbReference>
<proteinExistence type="predicted"/>
<keyword evidence="4" id="KW-0378">Hydrolase</keyword>
<evidence type="ECO:0000256" key="1">
    <source>
        <dbReference type="ARBA" id="ARBA00004613"/>
    </source>
</evidence>
<dbReference type="PANTHER" id="PTHR31297:SF39">
    <property type="entry name" value="GLUCAN ENDO-1,6-BETA-GLUCOSIDASE B"/>
    <property type="match status" value="1"/>
</dbReference>
<keyword evidence="3" id="KW-0732">Signal</keyword>
<keyword evidence="6" id="KW-0119">Carbohydrate metabolism</keyword>
<comment type="caution">
    <text evidence="10">The sequence shown here is derived from an EMBL/GenBank/DDBJ whole genome shotgun (WGS) entry which is preliminary data.</text>
</comment>
<feature type="region of interest" description="Disordered" evidence="9">
    <location>
        <begin position="563"/>
        <end position="591"/>
    </location>
</feature>
<keyword evidence="2" id="KW-0964">Secreted</keyword>
<protein>
    <recommendedName>
        <fullName evidence="12">Glycoside hydrolase family 5 domain-containing protein</fullName>
    </recommendedName>
</protein>
<evidence type="ECO:0000256" key="9">
    <source>
        <dbReference type="SAM" id="MobiDB-lite"/>
    </source>
</evidence>
<evidence type="ECO:0000256" key="7">
    <source>
        <dbReference type="ARBA" id="ARBA00023295"/>
    </source>
</evidence>
<evidence type="ECO:0000256" key="2">
    <source>
        <dbReference type="ARBA" id="ARBA00022525"/>
    </source>
</evidence>
<organism evidence="10 11">
    <name type="scientific">Prorocentrum cordatum</name>
    <dbReference type="NCBI Taxonomy" id="2364126"/>
    <lineage>
        <taxon>Eukaryota</taxon>
        <taxon>Sar</taxon>
        <taxon>Alveolata</taxon>
        <taxon>Dinophyceae</taxon>
        <taxon>Prorocentrales</taxon>
        <taxon>Prorocentraceae</taxon>
        <taxon>Prorocentrum</taxon>
    </lineage>
</organism>
<dbReference type="InterPro" id="IPR017853">
    <property type="entry name" value="GH"/>
</dbReference>
<keyword evidence="11" id="KW-1185">Reference proteome</keyword>
<accession>A0ABN9SM04</accession>
<dbReference type="InterPro" id="IPR050386">
    <property type="entry name" value="Glycosyl_hydrolase_5"/>
</dbReference>
<evidence type="ECO:0000313" key="11">
    <source>
        <dbReference type="Proteomes" id="UP001189429"/>
    </source>
</evidence>
<gene>
    <name evidence="10" type="ORF">PCOR1329_LOCUS30720</name>
</gene>
<evidence type="ECO:0000313" key="10">
    <source>
        <dbReference type="EMBL" id="CAK0832840.1"/>
    </source>
</evidence>
<name>A0ABN9SM04_9DINO</name>
<evidence type="ECO:0000256" key="6">
    <source>
        <dbReference type="ARBA" id="ARBA00023277"/>
    </source>
</evidence>
<keyword evidence="5" id="KW-0325">Glycoprotein</keyword>
<dbReference type="EMBL" id="CAUYUJ010011891">
    <property type="protein sequence ID" value="CAK0832840.1"/>
    <property type="molecule type" value="Genomic_DNA"/>
</dbReference>
<evidence type="ECO:0000256" key="8">
    <source>
        <dbReference type="ARBA" id="ARBA00023326"/>
    </source>
</evidence>
<evidence type="ECO:0000256" key="4">
    <source>
        <dbReference type="ARBA" id="ARBA00022801"/>
    </source>
</evidence>
<dbReference type="Proteomes" id="UP001189429">
    <property type="component" value="Unassembled WGS sequence"/>
</dbReference>
<keyword evidence="8" id="KW-0624">Polysaccharide degradation</keyword>
<comment type="subcellular location">
    <subcellularLocation>
        <location evidence="1">Secreted</location>
    </subcellularLocation>
</comment>
<dbReference type="PANTHER" id="PTHR31297">
    <property type="entry name" value="GLUCAN ENDO-1,6-BETA-GLUCOSIDASE B"/>
    <property type="match status" value="1"/>
</dbReference>